<feature type="region of interest" description="Disordered" evidence="5">
    <location>
        <begin position="565"/>
        <end position="615"/>
    </location>
</feature>
<feature type="compositionally biased region" description="Polar residues" evidence="5">
    <location>
        <begin position="493"/>
        <end position="504"/>
    </location>
</feature>
<dbReference type="GO" id="GO:0005737">
    <property type="term" value="C:cytoplasm"/>
    <property type="evidence" value="ECO:0007669"/>
    <property type="project" value="UniProtKB-SubCell"/>
</dbReference>
<dbReference type="SUPFAM" id="SSF52075">
    <property type="entry name" value="Outer arm dynein light chain 1"/>
    <property type="match status" value="1"/>
</dbReference>
<dbReference type="SMART" id="SM00312">
    <property type="entry name" value="PX"/>
    <property type="match status" value="1"/>
</dbReference>
<feature type="region of interest" description="Disordered" evidence="5">
    <location>
        <begin position="491"/>
        <end position="547"/>
    </location>
</feature>
<feature type="compositionally biased region" description="Basic and acidic residues" evidence="5">
    <location>
        <begin position="934"/>
        <end position="945"/>
    </location>
</feature>
<feature type="compositionally biased region" description="Basic and acidic residues" evidence="5">
    <location>
        <begin position="450"/>
        <end position="460"/>
    </location>
</feature>
<dbReference type="Pfam" id="PF23142">
    <property type="entry name" value="PH_PLEKHM2"/>
    <property type="match status" value="1"/>
</dbReference>
<evidence type="ECO:0000259" key="6">
    <source>
        <dbReference type="PROSITE" id="PS50195"/>
    </source>
</evidence>
<evidence type="ECO:0000313" key="8">
    <source>
        <dbReference type="Proteomes" id="UP000828390"/>
    </source>
</evidence>
<dbReference type="EMBL" id="JAIWYP010000005">
    <property type="protein sequence ID" value="KAH3820991.1"/>
    <property type="molecule type" value="Genomic_DNA"/>
</dbReference>
<reference evidence="7" key="2">
    <citation type="submission" date="2020-11" db="EMBL/GenBank/DDBJ databases">
        <authorList>
            <person name="McCartney M.A."/>
            <person name="Auch B."/>
            <person name="Kono T."/>
            <person name="Mallez S."/>
            <person name="Becker A."/>
            <person name="Gohl D.M."/>
            <person name="Silverstein K.A.T."/>
            <person name="Koren S."/>
            <person name="Bechman K.B."/>
            <person name="Herman A."/>
            <person name="Abrahante J.E."/>
            <person name="Garbe J."/>
        </authorList>
    </citation>
    <scope>NUCLEOTIDE SEQUENCE</scope>
    <source>
        <strain evidence="7">Duluth1</strain>
        <tissue evidence="7">Whole animal</tissue>
    </source>
</reference>
<sequence>MAHFGKDIDNITSTSSIQIKGTETNDAFTIYIIQVNVGPYSWTVKHRYSDFHDLHEKLCSGSRLDKNLLPPKKLFGNQSESFIRKRQHDLEVYLQTVLHFVSHKMPSCFASFLEFENYEIHGITQRMAEELYNKGDSLLENREPYCTTPLHLYSLTERLKLPEPTCESGDVKRDLGHILDFITRLKCLQVVGEKKVGTSNIDMNSLQFDLSLFKSLQFLELSLCNIGLVGGLEIVKQTLRRLTVRESIESIREVLLQDLPHWRADDGTLLVTHWGGVTHVDFSHNSITQIDDSMQLLPRVVHLEMSHNEIGCIENLHWLSHLVHLDVSYNNIEQLDALHSRLGNLKTLNLAGNRLVSLNGLSKMFSLDHLDLSYNRVQSVDEIKPIGNLPCLEELLLLGNPVTLTLDYRTKTLTLFGERVKEIELDKLSANQKELDTVAVMQAIQKSKDKARDIRLKKESSSASLFESQSPMATSLGNHLSNSSLAHLAGNMSLPQHPSNSSLTLMDGNNLGSQLASRGLDPGDLNSAPSDRNHGTPDTHSSGNEVRQTTPLLQKYNLFSRHSQPALRGAKHLSGETESQSSSIQEEHESSYQGLHRRSSSSSDHTSSSNGYPPSQQSCIDISSLPTHQNHSFYAAIHKRLFGISDSDDCSVVEVIKYILWCQCIQYNNTDSVLPCCVALTERRIFVLQLKNAESLIQEVPALETFYILPLCNIQQVMVGLCYSFVRVEESFVGSSGTFVFIVWDSDKGKEFYEELKMCTESPLNGSGELDVIDGYQDCDISKQLFEVEDAAGECTGRIAYASYVTVTDTGCHGYLVMSENHVYIFKTCIYFSPKPTFDASALSQAKSKFEIFEKFSVGAEISEIVMRKKHELRREVHELPPLSPLSGIQYLEHELSMVFHELLGFHRFHYTFLSSRARDTFLDGLTKLRSEHAHQMLPSPREDPEGGNESSESSGDAPDGERDRSGSGERDRSGSQDTNGDDDDGDAGNSAMTYESGVTHDSLKSELNLRKFRSKTEVVILKDALTDELQDMPSYAVYYLSPELTAHLEKCVRNCNLFQPLTPKMQSLTEMSGERLVQFFHMNIVPVGEECNEELHHIIWTNAISFTNPLEEILTCVMMSTKAVYLLSDQHVAFQRHSGRPSWMTHARHVSDTVVGLQSKMADRHHSSGILHSSKTDSTMIKSYCNFNFSDIKQIHVGLFDQCLRLTGERREKVITLVTRDSEATSLFLKQLSAMLSLYIASPSLESSLSDFKQDFYKSSDRRTKTTVEGIEYTHPSKVKFCYPGEESIEDLLFLINEHLRTVSVQLVGRENILQYIVGYKTHSSLEEIEPLALEPISFILTNACLCFVTEDLVSYPLPDFVRGLPSIPRHHVNDVKKIEYLKCIKQRRKEPRDITLMFSDVKEDIVLVPDHYSLEDYERDSPREIPVRIFVQSVRELNKFLMLVTCHWKDTHPMGDEFKVVQI</sequence>
<dbReference type="FunFam" id="3.30.1520.10:FF:000020">
    <property type="entry name" value="nischarin isoform X1"/>
    <property type="match status" value="1"/>
</dbReference>
<proteinExistence type="predicted"/>
<feature type="compositionally biased region" description="Low complexity" evidence="5">
    <location>
        <begin position="600"/>
        <end position="609"/>
    </location>
</feature>
<keyword evidence="3" id="KW-0433">Leucine-rich repeat</keyword>
<gene>
    <name evidence="7" type="ORF">DPMN_122744</name>
</gene>
<dbReference type="InterPro" id="IPR001611">
    <property type="entry name" value="Leu-rich_rpt"/>
</dbReference>
<evidence type="ECO:0000256" key="4">
    <source>
        <dbReference type="ARBA" id="ARBA00022737"/>
    </source>
</evidence>
<dbReference type="SMART" id="SM00365">
    <property type="entry name" value="LRR_SD22"/>
    <property type="match status" value="4"/>
</dbReference>
<comment type="subcellular location">
    <subcellularLocation>
        <location evidence="1">Cytoplasm</location>
    </subcellularLocation>
</comment>
<keyword evidence="4" id="KW-0677">Repeat</keyword>
<evidence type="ECO:0000256" key="3">
    <source>
        <dbReference type="ARBA" id="ARBA00022614"/>
    </source>
</evidence>
<dbReference type="SUPFAM" id="SSF64268">
    <property type="entry name" value="PX domain"/>
    <property type="match status" value="1"/>
</dbReference>
<dbReference type="OrthoDB" id="430293at2759"/>
<evidence type="ECO:0000256" key="1">
    <source>
        <dbReference type="ARBA" id="ARBA00004496"/>
    </source>
</evidence>
<reference evidence="7" key="1">
    <citation type="journal article" date="2019" name="bioRxiv">
        <title>The Genome of the Zebra Mussel, Dreissena polymorpha: A Resource for Invasive Species Research.</title>
        <authorList>
            <person name="McCartney M.A."/>
            <person name="Auch B."/>
            <person name="Kono T."/>
            <person name="Mallez S."/>
            <person name="Zhang Y."/>
            <person name="Obille A."/>
            <person name="Becker A."/>
            <person name="Abrahante J.E."/>
            <person name="Garbe J."/>
            <person name="Badalamenti J.P."/>
            <person name="Herman A."/>
            <person name="Mangelson H."/>
            <person name="Liachko I."/>
            <person name="Sullivan S."/>
            <person name="Sone E.D."/>
            <person name="Koren S."/>
            <person name="Silverstein K.A.T."/>
            <person name="Beckman K.B."/>
            <person name="Gohl D.M."/>
        </authorList>
    </citation>
    <scope>NUCLEOTIDE SEQUENCE</scope>
    <source>
        <strain evidence="7">Duluth1</strain>
        <tissue evidence="7">Whole animal</tissue>
    </source>
</reference>
<feature type="compositionally biased region" description="Polar residues" evidence="5">
    <location>
        <begin position="538"/>
        <end position="547"/>
    </location>
</feature>
<feature type="region of interest" description="Disordered" evidence="5">
    <location>
        <begin position="450"/>
        <end position="470"/>
    </location>
</feature>
<accession>A0A9D4GT53</accession>
<evidence type="ECO:0000313" key="7">
    <source>
        <dbReference type="EMBL" id="KAH3820991.1"/>
    </source>
</evidence>
<dbReference type="Gene3D" id="3.30.1520.10">
    <property type="entry name" value="Phox-like domain"/>
    <property type="match status" value="1"/>
</dbReference>
<dbReference type="Pfam" id="PF14580">
    <property type="entry name" value="LRR_9"/>
    <property type="match status" value="1"/>
</dbReference>
<dbReference type="Proteomes" id="UP000828390">
    <property type="component" value="Unassembled WGS sequence"/>
</dbReference>
<dbReference type="InterPro" id="IPR036871">
    <property type="entry name" value="PX_dom_sf"/>
</dbReference>
<keyword evidence="8" id="KW-1185">Reference proteome</keyword>
<evidence type="ECO:0000256" key="2">
    <source>
        <dbReference type="ARBA" id="ARBA00022490"/>
    </source>
</evidence>
<feature type="region of interest" description="Disordered" evidence="5">
    <location>
        <begin position="934"/>
        <end position="1001"/>
    </location>
</feature>
<comment type="caution">
    <text evidence="7">The sequence shown here is derived from an EMBL/GenBank/DDBJ whole genome shotgun (WGS) entry which is preliminary data.</text>
</comment>
<dbReference type="InterPro" id="IPR057288">
    <property type="entry name" value="PH_PLEKHM2"/>
</dbReference>
<dbReference type="PROSITE" id="PS51450">
    <property type="entry name" value="LRR"/>
    <property type="match status" value="3"/>
</dbReference>
<dbReference type="InterPro" id="IPR001683">
    <property type="entry name" value="PX_dom"/>
</dbReference>
<dbReference type="InterPro" id="IPR057714">
    <property type="entry name" value="PH_NISCH_C"/>
</dbReference>
<dbReference type="Gene3D" id="3.80.10.10">
    <property type="entry name" value="Ribonuclease Inhibitor"/>
    <property type="match status" value="1"/>
</dbReference>
<name>A0A9D4GT53_DREPO</name>
<dbReference type="PROSITE" id="PS50195">
    <property type="entry name" value="PX"/>
    <property type="match status" value="1"/>
</dbReference>
<keyword evidence="2" id="KW-0963">Cytoplasm</keyword>
<dbReference type="PANTHER" id="PTHR15454">
    <property type="entry name" value="NISCHARIN RELATED"/>
    <property type="match status" value="1"/>
</dbReference>
<organism evidence="7 8">
    <name type="scientific">Dreissena polymorpha</name>
    <name type="common">Zebra mussel</name>
    <name type="synonym">Mytilus polymorpha</name>
    <dbReference type="NCBI Taxonomy" id="45954"/>
    <lineage>
        <taxon>Eukaryota</taxon>
        <taxon>Metazoa</taxon>
        <taxon>Spiralia</taxon>
        <taxon>Lophotrochozoa</taxon>
        <taxon>Mollusca</taxon>
        <taxon>Bivalvia</taxon>
        <taxon>Autobranchia</taxon>
        <taxon>Heteroconchia</taxon>
        <taxon>Euheterodonta</taxon>
        <taxon>Imparidentia</taxon>
        <taxon>Neoheterodontei</taxon>
        <taxon>Myida</taxon>
        <taxon>Dreissenoidea</taxon>
        <taxon>Dreissenidae</taxon>
        <taxon>Dreissena</taxon>
    </lineage>
</organism>
<dbReference type="InterPro" id="IPR032675">
    <property type="entry name" value="LRR_dom_sf"/>
</dbReference>
<dbReference type="Pfam" id="PF25625">
    <property type="entry name" value="PH_NISCH_C"/>
    <property type="match status" value="1"/>
</dbReference>
<dbReference type="Pfam" id="PF00787">
    <property type="entry name" value="PX"/>
    <property type="match status" value="1"/>
</dbReference>
<dbReference type="PANTHER" id="PTHR15454:SF35">
    <property type="entry name" value="NISCHARIN"/>
    <property type="match status" value="1"/>
</dbReference>
<evidence type="ECO:0000256" key="5">
    <source>
        <dbReference type="SAM" id="MobiDB-lite"/>
    </source>
</evidence>
<feature type="compositionally biased region" description="Low complexity" evidence="5">
    <location>
        <begin position="461"/>
        <end position="470"/>
    </location>
</feature>
<feature type="domain" description="PX" evidence="6">
    <location>
        <begin position="9"/>
        <end position="119"/>
    </location>
</feature>
<feature type="compositionally biased region" description="Basic and acidic residues" evidence="5">
    <location>
        <begin position="960"/>
        <end position="975"/>
    </location>
</feature>
<dbReference type="GO" id="GO:0035091">
    <property type="term" value="F:phosphatidylinositol binding"/>
    <property type="evidence" value="ECO:0007669"/>
    <property type="project" value="InterPro"/>
</dbReference>
<protein>
    <recommendedName>
        <fullName evidence="6">PX domain-containing protein</fullName>
    </recommendedName>
</protein>